<feature type="non-terminal residue" evidence="1">
    <location>
        <position position="239"/>
    </location>
</feature>
<dbReference type="GO" id="GO:0009330">
    <property type="term" value="C:DNA topoisomerase type II (double strand cut, ATP-hydrolyzing) complex"/>
    <property type="evidence" value="ECO:0007669"/>
    <property type="project" value="TreeGrafter"/>
</dbReference>
<dbReference type="PANTHER" id="PTHR43493:SF5">
    <property type="entry name" value="DNA GYRASE SUBUNIT A, CHLOROPLASTIC_MITOCHONDRIAL"/>
    <property type="match status" value="1"/>
</dbReference>
<name>A0A383CP39_9ZZZZ</name>
<organism evidence="1">
    <name type="scientific">marine metagenome</name>
    <dbReference type="NCBI Taxonomy" id="408172"/>
    <lineage>
        <taxon>unclassified sequences</taxon>
        <taxon>metagenomes</taxon>
        <taxon>ecological metagenomes</taxon>
    </lineage>
</organism>
<dbReference type="GO" id="GO:0005524">
    <property type="term" value="F:ATP binding"/>
    <property type="evidence" value="ECO:0007669"/>
    <property type="project" value="InterPro"/>
</dbReference>
<dbReference type="GO" id="GO:0003918">
    <property type="term" value="F:DNA topoisomerase type II (double strand cut, ATP-hydrolyzing) activity"/>
    <property type="evidence" value="ECO:0007669"/>
    <property type="project" value="TreeGrafter"/>
</dbReference>
<reference evidence="1" key="1">
    <citation type="submission" date="2018-05" db="EMBL/GenBank/DDBJ databases">
        <authorList>
            <person name="Lanie J.A."/>
            <person name="Ng W.-L."/>
            <person name="Kazmierczak K.M."/>
            <person name="Andrzejewski T.M."/>
            <person name="Davidsen T.M."/>
            <person name="Wayne K.J."/>
            <person name="Tettelin H."/>
            <person name="Glass J.I."/>
            <person name="Rusch D."/>
            <person name="Podicherti R."/>
            <person name="Tsui H.-C.T."/>
            <person name="Winkler M.E."/>
        </authorList>
    </citation>
    <scope>NUCLEOTIDE SEQUENCE</scope>
</reference>
<evidence type="ECO:0008006" key="2">
    <source>
        <dbReference type="Google" id="ProtNLM"/>
    </source>
</evidence>
<dbReference type="EMBL" id="UINC01210360">
    <property type="protein sequence ID" value="SVE33790.1"/>
    <property type="molecule type" value="Genomic_DNA"/>
</dbReference>
<dbReference type="GO" id="GO:0006265">
    <property type="term" value="P:DNA topological change"/>
    <property type="evidence" value="ECO:0007669"/>
    <property type="project" value="InterPro"/>
</dbReference>
<evidence type="ECO:0000313" key="1">
    <source>
        <dbReference type="EMBL" id="SVE33790.1"/>
    </source>
</evidence>
<dbReference type="PANTHER" id="PTHR43493">
    <property type="entry name" value="DNA GYRASE/TOPOISOMERASE SUBUNIT A"/>
    <property type="match status" value="1"/>
</dbReference>
<proteinExistence type="predicted"/>
<dbReference type="Pfam" id="PF03989">
    <property type="entry name" value="DNA_gyraseA_C"/>
    <property type="match status" value="5"/>
</dbReference>
<protein>
    <recommendedName>
        <fullName evidence="2">DNA gyrase subunit A</fullName>
    </recommendedName>
</protein>
<dbReference type="GO" id="GO:0003677">
    <property type="term" value="F:DNA binding"/>
    <property type="evidence" value="ECO:0007669"/>
    <property type="project" value="InterPro"/>
</dbReference>
<feature type="non-terminal residue" evidence="1">
    <location>
        <position position="1"/>
    </location>
</feature>
<dbReference type="InterPro" id="IPR050220">
    <property type="entry name" value="Type_II_DNA_Topoisomerases"/>
</dbReference>
<accession>A0A383CP39</accession>
<dbReference type="AlphaFoldDB" id="A0A383CP39"/>
<gene>
    <name evidence="1" type="ORF">METZ01_LOCUS486644</name>
</gene>
<sequence>GGAGSLVEEDLIADEEMVITFSHQGYLKRTEVDTYRAQRRGGRGLQGMGTKDEDWVEHVFLASAHQYLMIFTRSGKCHWLKVWQVPSAKRHSRGKSIVNLLNIDRNDEVAAVVPVREFSQDQYLMFCTRSGRTKKTPLSAYGNIRTVGLKGITINEGDELIDVRITGGSNEVILATRNGKAIRFNESRVRPMGRTAAGVRGIRLEEGDRVVGMVVVEREDATLLVVSEGGMGKRSEIDA</sequence>
<dbReference type="Gene3D" id="2.120.10.90">
    <property type="entry name" value="DNA gyrase/topoisomerase IV, subunit A, C-terminal"/>
    <property type="match status" value="1"/>
</dbReference>
<dbReference type="InterPro" id="IPR035516">
    <property type="entry name" value="Gyrase/topoIV_suA_C"/>
</dbReference>
<dbReference type="InterPro" id="IPR006691">
    <property type="entry name" value="GyrA/parC_rep"/>
</dbReference>
<dbReference type="GO" id="GO:0005737">
    <property type="term" value="C:cytoplasm"/>
    <property type="evidence" value="ECO:0007669"/>
    <property type="project" value="TreeGrafter"/>
</dbReference>
<dbReference type="SUPFAM" id="SSF101904">
    <property type="entry name" value="GyrA/ParC C-terminal domain-like"/>
    <property type="match status" value="1"/>
</dbReference>